<dbReference type="InterPro" id="IPR005565">
    <property type="entry name" value="Hemolysn_activator_HlyB_C"/>
</dbReference>
<name>A0A2S7WP25_9FLAO</name>
<dbReference type="Gene3D" id="2.40.160.50">
    <property type="entry name" value="membrane protein fhac: a member of the omp85/tpsb transporter family"/>
    <property type="match status" value="1"/>
</dbReference>
<feature type="domain" description="Haemolysin activator HlyB C-terminal" evidence="1">
    <location>
        <begin position="362"/>
        <end position="535"/>
    </location>
</feature>
<dbReference type="EMBL" id="MSCN01000001">
    <property type="protein sequence ID" value="PQJ79206.1"/>
    <property type="molecule type" value="Genomic_DNA"/>
</dbReference>
<reference evidence="2 3" key="1">
    <citation type="submission" date="2016-12" db="EMBL/GenBank/DDBJ databases">
        <title>Trade-off between light-utilization and light-protection in marine flavobacteria.</title>
        <authorList>
            <person name="Kumagai Y."/>
            <person name="Yoshizawa S."/>
            <person name="Kogure K."/>
            <person name="Iwasaki W."/>
        </authorList>
    </citation>
    <scope>NUCLEOTIDE SEQUENCE [LARGE SCALE GENOMIC DNA]</scope>
    <source>
        <strain evidence="2 3">NBRC 108759</strain>
    </source>
</reference>
<evidence type="ECO:0000313" key="2">
    <source>
        <dbReference type="EMBL" id="PQJ79206.1"/>
    </source>
</evidence>
<dbReference type="Pfam" id="PF03865">
    <property type="entry name" value="ShlB"/>
    <property type="match status" value="1"/>
</dbReference>
<proteinExistence type="predicted"/>
<dbReference type="Proteomes" id="UP000238882">
    <property type="component" value="Unassembled WGS sequence"/>
</dbReference>
<sequence>MFFYITLPDFKLLLTLKSFKKLKSKFIPYILYLFLLINFNGLFSQELSLIINSKKENEKLILKKIDFKKKHNDSVSVYIEISKISSYLKKKGFFTNTIDSITIKNHKIFIAYFSLNKKVNKALISISEGDKVFFDEKKIKKNSVEIPIKELQVKLEEISKKLDLEGRSFSKVKLENIKINNNILFAELKIYQSKKRKFNKVIVKGYINFPKSFLKNYFNIKDNTVFNKEKIKNISLLTKSLEFVKEIKSPEVLFTKDSTSLYLYLKKRQNNSFDGIVNFASKENGGILFNGNIDLKLSNVLNTGEKFNLFWNSIGNERQEFKISSEIPFIFNSKFSPKVIFSIYKQDSTFLNTKFESKVFYNINSKAKLALTYNTESSENTDTNINNNIETFDNYFFGINFQYRVPKNDVFFNNKLYININPSFGQRKTQSIKSNQLKLTANASYIFDLSKRSSIYIKNETGYLNSNNYFDNELFRIGGANSIRGFNEQSLFTNNYSYFNLEYRYLTSTESFLYSITDFGGLNTVKSQQNFLTLGLGYLFIKNKSIININISLAKKNRTNVNIQDTKLIISLVTMF</sequence>
<organism evidence="2 3">
    <name type="scientific">Polaribacter porphyrae</name>
    <dbReference type="NCBI Taxonomy" id="1137780"/>
    <lineage>
        <taxon>Bacteria</taxon>
        <taxon>Pseudomonadati</taxon>
        <taxon>Bacteroidota</taxon>
        <taxon>Flavobacteriia</taxon>
        <taxon>Flavobacteriales</taxon>
        <taxon>Flavobacteriaceae</taxon>
    </lineage>
</organism>
<evidence type="ECO:0000313" key="3">
    <source>
        <dbReference type="Proteomes" id="UP000238882"/>
    </source>
</evidence>
<accession>A0A2S7WP25</accession>
<comment type="caution">
    <text evidence="2">The sequence shown here is derived from an EMBL/GenBank/DDBJ whole genome shotgun (WGS) entry which is preliminary data.</text>
</comment>
<gene>
    <name evidence="2" type="ORF">BTO18_08490</name>
</gene>
<keyword evidence="3" id="KW-1185">Reference proteome</keyword>
<evidence type="ECO:0000259" key="1">
    <source>
        <dbReference type="Pfam" id="PF03865"/>
    </source>
</evidence>
<dbReference type="AlphaFoldDB" id="A0A2S7WP25"/>
<protein>
    <recommendedName>
        <fullName evidence="1">Haemolysin activator HlyB C-terminal domain-containing protein</fullName>
    </recommendedName>
</protein>